<dbReference type="Pfam" id="PF13639">
    <property type="entry name" value="zf-RING_2"/>
    <property type="match status" value="1"/>
</dbReference>
<keyword evidence="10" id="KW-0862">Zinc</keyword>
<dbReference type="InterPro" id="IPR001841">
    <property type="entry name" value="Znf_RING"/>
</dbReference>
<evidence type="ECO:0000256" key="4">
    <source>
        <dbReference type="ARBA" id="ARBA00012483"/>
    </source>
</evidence>
<evidence type="ECO:0000256" key="1">
    <source>
        <dbReference type="ARBA" id="ARBA00000900"/>
    </source>
</evidence>
<dbReference type="PROSITE" id="PS50089">
    <property type="entry name" value="ZF_RING_2"/>
    <property type="match status" value="1"/>
</dbReference>
<keyword evidence="5" id="KW-0808">Transferase</keyword>
<evidence type="ECO:0000313" key="17">
    <source>
        <dbReference type="EMBL" id="KAK6142841.1"/>
    </source>
</evidence>
<evidence type="ECO:0000256" key="7">
    <source>
        <dbReference type="ARBA" id="ARBA00022723"/>
    </source>
</evidence>
<name>A0ABR0W7W9_REHGL</name>
<dbReference type="Proteomes" id="UP001318860">
    <property type="component" value="Unassembled WGS sequence"/>
</dbReference>
<accession>A0ABR0W7W9</accession>
<dbReference type="SMART" id="SM00184">
    <property type="entry name" value="RING"/>
    <property type="match status" value="1"/>
</dbReference>
<organism evidence="17 18">
    <name type="scientific">Rehmannia glutinosa</name>
    <name type="common">Chinese foxglove</name>
    <dbReference type="NCBI Taxonomy" id="99300"/>
    <lineage>
        <taxon>Eukaryota</taxon>
        <taxon>Viridiplantae</taxon>
        <taxon>Streptophyta</taxon>
        <taxon>Embryophyta</taxon>
        <taxon>Tracheophyta</taxon>
        <taxon>Spermatophyta</taxon>
        <taxon>Magnoliopsida</taxon>
        <taxon>eudicotyledons</taxon>
        <taxon>Gunneridae</taxon>
        <taxon>Pentapetalae</taxon>
        <taxon>asterids</taxon>
        <taxon>lamiids</taxon>
        <taxon>Lamiales</taxon>
        <taxon>Orobanchaceae</taxon>
        <taxon>Rehmannieae</taxon>
        <taxon>Rehmannia</taxon>
    </lineage>
</organism>
<keyword evidence="7" id="KW-0479">Metal-binding</keyword>
<evidence type="ECO:0000256" key="13">
    <source>
        <dbReference type="ARBA" id="ARBA00024209"/>
    </source>
</evidence>
<evidence type="ECO:0000256" key="11">
    <source>
        <dbReference type="ARBA" id="ARBA00022989"/>
    </source>
</evidence>
<protein>
    <recommendedName>
        <fullName evidence="4">RING-type E3 ubiquitin transferase</fullName>
        <ecNumber evidence="4">2.3.2.27</ecNumber>
    </recommendedName>
</protein>
<keyword evidence="9" id="KW-0833">Ubl conjugation pathway</keyword>
<evidence type="ECO:0000256" key="3">
    <source>
        <dbReference type="ARBA" id="ARBA00004906"/>
    </source>
</evidence>
<keyword evidence="18" id="KW-1185">Reference proteome</keyword>
<comment type="subcellular location">
    <subcellularLocation>
        <location evidence="2">Membrane</location>
        <topology evidence="2">Single-pass membrane protein</topology>
    </subcellularLocation>
</comment>
<comment type="catalytic activity">
    <reaction evidence="1">
        <text>S-ubiquitinyl-[E2 ubiquitin-conjugating enzyme]-L-cysteine + [acceptor protein]-L-lysine = [E2 ubiquitin-conjugating enzyme]-L-cysteine + N(6)-ubiquitinyl-[acceptor protein]-L-lysine.</text>
        <dbReference type="EC" id="2.3.2.27"/>
    </reaction>
</comment>
<feature type="transmembrane region" description="Helical" evidence="15">
    <location>
        <begin position="20"/>
        <end position="38"/>
    </location>
</feature>
<evidence type="ECO:0000256" key="2">
    <source>
        <dbReference type="ARBA" id="ARBA00004167"/>
    </source>
</evidence>
<evidence type="ECO:0000256" key="9">
    <source>
        <dbReference type="ARBA" id="ARBA00022786"/>
    </source>
</evidence>
<keyword evidence="12 15" id="KW-0472">Membrane</keyword>
<feature type="domain" description="RING-type" evidence="16">
    <location>
        <begin position="106"/>
        <end position="149"/>
    </location>
</feature>
<comment type="caution">
    <text evidence="17">The sequence shown here is derived from an EMBL/GenBank/DDBJ whole genome shotgun (WGS) entry which is preliminary data.</text>
</comment>
<evidence type="ECO:0000256" key="15">
    <source>
        <dbReference type="SAM" id="Phobius"/>
    </source>
</evidence>
<evidence type="ECO:0000256" key="5">
    <source>
        <dbReference type="ARBA" id="ARBA00022679"/>
    </source>
</evidence>
<comment type="pathway">
    <text evidence="3">Protein modification; protein ubiquitination.</text>
</comment>
<keyword evidence="11 15" id="KW-1133">Transmembrane helix</keyword>
<dbReference type="EC" id="2.3.2.27" evidence="4"/>
<keyword evidence="8 14" id="KW-0863">Zinc-finger</keyword>
<dbReference type="SUPFAM" id="SSF57850">
    <property type="entry name" value="RING/U-box"/>
    <property type="match status" value="1"/>
</dbReference>
<dbReference type="PANTHER" id="PTHR46913">
    <property type="entry name" value="RING-H2 FINGER PROTEIN ATL16"/>
    <property type="match status" value="1"/>
</dbReference>
<comment type="similarity">
    <text evidence="13">Belongs to the RING-type zinc finger family. ATL subfamily.</text>
</comment>
<sequence>MDSSSSSSSGVVQEPPPLVQMLSIVLGILAVATILYFFQRCLVWYYYRPPPSSDVRRNHGHQISSVGRLWECGQDFEDAIPHIPVTIYGKLPKDKSLPPSCSREICSICLADFVVGEHVKILPRCKHMFHKDCINLWMPIRSLRCPICRVQAIEKGNVRTRRYLQLI</sequence>
<evidence type="ECO:0000256" key="6">
    <source>
        <dbReference type="ARBA" id="ARBA00022692"/>
    </source>
</evidence>
<evidence type="ECO:0000256" key="10">
    <source>
        <dbReference type="ARBA" id="ARBA00022833"/>
    </source>
</evidence>
<gene>
    <name evidence="17" type="ORF">DH2020_023189</name>
</gene>
<evidence type="ECO:0000313" key="18">
    <source>
        <dbReference type="Proteomes" id="UP001318860"/>
    </source>
</evidence>
<evidence type="ECO:0000256" key="12">
    <source>
        <dbReference type="ARBA" id="ARBA00023136"/>
    </source>
</evidence>
<evidence type="ECO:0000259" key="16">
    <source>
        <dbReference type="PROSITE" id="PS50089"/>
    </source>
</evidence>
<reference evidence="17 18" key="1">
    <citation type="journal article" date="2021" name="Comput. Struct. Biotechnol. J.">
        <title>De novo genome assembly of the potent medicinal plant Rehmannia glutinosa using nanopore technology.</title>
        <authorList>
            <person name="Ma L."/>
            <person name="Dong C."/>
            <person name="Song C."/>
            <person name="Wang X."/>
            <person name="Zheng X."/>
            <person name="Niu Y."/>
            <person name="Chen S."/>
            <person name="Feng W."/>
        </authorList>
    </citation>
    <scope>NUCLEOTIDE SEQUENCE [LARGE SCALE GENOMIC DNA]</scope>
    <source>
        <strain evidence="17">DH-2019</strain>
    </source>
</reference>
<evidence type="ECO:0000256" key="14">
    <source>
        <dbReference type="PROSITE-ProRule" id="PRU00175"/>
    </source>
</evidence>
<keyword evidence="6 15" id="KW-0812">Transmembrane</keyword>
<dbReference type="Gene3D" id="3.30.40.10">
    <property type="entry name" value="Zinc/RING finger domain, C3HC4 (zinc finger)"/>
    <property type="match status" value="1"/>
</dbReference>
<dbReference type="EMBL" id="JABTTQ020000013">
    <property type="protein sequence ID" value="KAK6142841.1"/>
    <property type="molecule type" value="Genomic_DNA"/>
</dbReference>
<proteinExistence type="inferred from homology"/>
<dbReference type="InterPro" id="IPR044600">
    <property type="entry name" value="ATL1/ATL16-like"/>
</dbReference>
<dbReference type="InterPro" id="IPR013083">
    <property type="entry name" value="Znf_RING/FYVE/PHD"/>
</dbReference>
<dbReference type="PANTHER" id="PTHR46913:SF1">
    <property type="entry name" value="RING-H2 FINGER PROTEIN ATL16"/>
    <property type="match status" value="1"/>
</dbReference>
<evidence type="ECO:0000256" key="8">
    <source>
        <dbReference type="ARBA" id="ARBA00022771"/>
    </source>
</evidence>